<dbReference type="RefSeq" id="WP_022275671.1">
    <property type="nucleotide sequence ID" value="NZ_CABIXA010000012.1"/>
</dbReference>
<evidence type="ECO:0000313" key="2">
    <source>
        <dbReference type="EMBL" id="CUO62163.1"/>
    </source>
</evidence>
<dbReference type="Proteomes" id="UP000095517">
    <property type="component" value="Unassembled WGS sequence"/>
</dbReference>
<dbReference type="PROSITE" id="PS51257">
    <property type="entry name" value="PROKAR_LIPOPROTEIN"/>
    <property type="match status" value="1"/>
</dbReference>
<name>A0A174GIE5_9BACE</name>
<dbReference type="InterPro" id="IPR032320">
    <property type="entry name" value="GH18_BT1044-like"/>
</dbReference>
<sequence>MNKISKFGLALLATCVSAATFSSCDDWVEPENVDLNYDTADKTDPVAYEEYLEALRDYRETDHKLVYVWFNNLGKGENINTRAQRVDELPDSIDVVVFTNPTSISDITVRDMENVREKKNMKFTYVIDFDAIKLAYLEHQAMSTEEEPFAVEFLDFLTDSTATALSYAKKNNFNGIMIGYNGKITNHMTPAEKTEYLANEKNFIGIMSDWHARNPEMDIDFIGKPQNVGDKDLINDCNVLFLSESQSANSNYGFNMALANASIEGVPADRIGMVTSYTDPNDDKIGYMADGSLCVSSLANWASGENVKACAFTNIAYDYYNATSPYQVVRKALQTLNPSNL</sequence>
<accession>A0A174GIE5</accession>
<protein>
    <submittedName>
        <fullName evidence="2">Lipoprotein</fullName>
    </submittedName>
</protein>
<dbReference type="AlphaFoldDB" id="A0A174GIE5"/>
<evidence type="ECO:0000313" key="3">
    <source>
        <dbReference type="Proteomes" id="UP000095517"/>
    </source>
</evidence>
<evidence type="ECO:0000256" key="1">
    <source>
        <dbReference type="SAM" id="SignalP"/>
    </source>
</evidence>
<dbReference type="Pfam" id="PF16141">
    <property type="entry name" value="GH18_BT1044-like"/>
    <property type="match status" value="1"/>
</dbReference>
<feature type="chain" id="PRO_5008022561" evidence="1">
    <location>
        <begin position="19"/>
        <end position="341"/>
    </location>
</feature>
<keyword evidence="2" id="KW-0449">Lipoprotein</keyword>
<dbReference type="EMBL" id="CYZH01000012">
    <property type="protein sequence ID" value="CUO62163.1"/>
    <property type="molecule type" value="Genomic_DNA"/>
</dbReference>
<reference evidence="2 3" key="1">
    <citation type="submission" date="2015-09" db="EMBL/GenBank/DDBJ databases">
        <authorList>
            <consortium name="Pathogen Informatics"/>
        </authorList>
    </citation>
    <scope>NUCLEOTIDE SEQUENCE [LARGE SCALE GENOMIC DNA]</scope>
    <source>
        <strain evidence="2 3">2789STDY5608840</strain>
    </source>
</reference>
<proteinExistence type="predicted"/>
<organism evidence="2 3">
    <name type="scientific">Bacteroides finegoldii</name>
    <dbReference type="NCBI Taxonomy" id="338188"/>
    <lineage>
        <taxon>Bacteria</taxon>
        <taxon>Pseudomonadati</taxon>
        <taxon>Bacteroidota</taxon>
        <taxon>Bacteroidia</taxon>
        <taxon>Bacteroidales</taxon>
        <taxon>Bacteroidaceae</taxon>
        <taxon>Bacteroides</taxon>
    </lineage>
</organism>
<dbReference type="STRING" id="338188.ERS852397_02418"/>
<feature type="signal peptide" evidence="1">
    <location>
        <begin position="1"/>
        <end position="18"/>
    </location>
</feature>
<keyword evidence="1" id="KW-0732">Signal</keyword>
<gene>
    <name evidence="2" type="ORF">ERS852397_02418</name>
</gene>